<comment type="caution">
    <text evidence="1">The sequence shown here is derived from an EMBL/GenBank/DDBJ whole genome shotgun (WGS) entry which is preliminary data.</text>
</comment>
<evidence type="ECO:0000313" key="2">
    <source>
        <dbReference type="Proteomes" id="UP000664534"/>
    </source>
</evidence>
<proteinExistence type="predicted"/>
<name>A0A8H3ECL7_9LECA</name>
<gene>
    <name evidence="1" type="ORF">IMSHALPRED_000122</name>
</gene>
<keyword evidence="2" id="KW-1185">Reference proteome</keyword>
<dbReference type="EMBL" id="CAJPDT010000001">
    <property type="protein sequence ID" value="CAF9904616.1"/>
    <property type="molecule type" value="Genomic_DNA"/>
</dbReference>
<protein>
    <submittedName>
        <fullName evidence="1">Uncharacterized protein</fullName>
    </submittedName>
</protein>
<evidence type="ECO:0000313" key="1">
    <source>
        <dbReference type="EMBL" id="CAF9904616.1"/>
    </source>
</evidence>
<dbReference type="AlphaFoldDB" id="A0A8H3ECL7"/>
<dbReference type="Proteomes" id="UP000664534">
    <property type="component" value="Unassembled WGS sequence"/>
</dbReference>
<sequence>MTRVDYQDFNLHGTTNHLSKLYAVILYVQELVALKTPFRSKKAKVIQVWFLHGTLLHKGALSAPAPPSGPDDLE</sequence>
<accession>A0A8H3ECL7</accession>
<organism evidence="1 2">
    <name type="scientific">Imshaugia aleurites</name>
    <dbReference type="NCBI Taxonomy" id="172621"/>
    <lineage>
        <taxon>Eukaryota</taxon>
        <taxon>Fungi</taxon>
        <taxon>Dikarya</taxon>
        <taxon>Ascomycota</taxon>
        <taxon>Pezizomycotina</taxon>
        <taxon>Lecanoromycetes</taxon>
        <taxon>OSLEUM clade</taxon>
        <taxon>Lecanoromycetidae</taxon>
        <taxon>Lecanorales</taxon>
        <taxon>Lecanorineae</taxon>
        <taxon>Parmeliaceae</taxon>
        <taxon>Imshaugia</taxon>
    </lineage>
</organism>
<reference evidence="1" key="1">
    <citation type="submission" date="2021-03" db="EMBL/GenBank/DDBJ databases">
        <authorList>
            <person name="Tagirdzhanova G."/>
        </authorList>
    </citation>
    <scope>NUCLEOTIDE SEQUENCE</scope>
</reference>